<feature type="domain" description="SpoVT-AbrB" evidence="1">
    <location>
        <begin position="7"/>
        <end position="52"/>
    </location>
</feature>
<sequence>MTTQKISKWGNSLGIRLPHSMIQQLGWQEGVKVTLSTEGDRLILSSTKPKYYLDDLLKEITPEQQHEEIHWGEAVGEETW</sequence>
<dbReference type="Pfam" id="PF04014">
    <property type="entry name" value="MazE_antitoxin"/>
    <property type="match status" value="1"/>
</dbReference>
<name>B7K2D1_RIPO1</name>
<dbReference type="PANTHER" id="PTHR40516">
    <property type="entry name" value="ANTITOXIN CHPS-RELATED"/>
    <property type="match status" value="1"/>
</dbReference>
<protein>
    <submittedName>
        <fullName evidence="2">Transcriptional regulator/antitoxin, MazE</fullName>
    </submittedName>
</protein>
<reference evidence="3" key="1">
    <citation type="journal article" date="2011" name="MBio">
        <title>Novel metabolic attributes of the genus Cyanothece, comprising a group of unicellular nitrogen-fixing Cyanobacteria.</title>
        <authorList>
            <person name="Bandyopadhyay A."/>
            <person name="Elvitigala T."/>
            <person name="Welsh E."/>
            <person name="Stockel J."/>
            <person name="Liberton M."/>
            <person name="Min H."/>
            <person name="Sherman L.A."/>
            <person name="Pakrasi H.B."/>
        </authorList>
    </citation>
    <scope>NUCLEOTIDE SEQUENCE [LARGE SCALE GENOMIC DNA]</scope>
    <source>
        <strain evidence="3">PCC 8801</strain>
    </source>
</reference>
<dbReference type="EMBL" id="CP001287">
    <property type="protein sequence ID" value="ACK65267.1"/>
    <property type="molecule type" value="Genomic_DNA"/>
</dbReference>
<dbReference type="OrthoDB" id="9795766at2"/>
<dbReference type="RefSeq" id="WP_012594541.1">
    <property type="nucleotide sequence ID" value="NC_011726.1"/>
</dbReference>
<evidence type="ECO:0000313" key="2">
    <source>
        <dbReference type="EMBL" id="ACK65267.1"/>
    </source>
</evidence>
<dbReference type="InterPro" id="IPR037914">
    <property type="entry name" value="SpoVT-AbrB_sf"/>
</dbReference>
<dbReference type="Proteomes" id="UP000008204">
    <property type="component" value="Chromosome"/>
</dbReference>
<dbReference type="Gene3D" id="2.10.260.10">
    <property type="match status" value="1"/>
</dbReference>
<dbReference type="PANTHER" id="PTHR40516:SF1">
    <property type="entry name" value="ANTITOXIN CHPS-RELATED"/>
    <property type="match status" value="1"/>
</dbReference>
<evidence type="ECO:0000313" key="3">
    <source>
        <dbReference type="Proteomes" id="UP000008204"/>
    </source>
</evidence>
<dbReference type="HOGENOM" id="CLU_150554_1_0_3"/>
<dbReference type="STRING" id="41431.PCC8801_1200"/>
<evidence type="ECO:0000259" key="1">
    <source>
        <dbReference type="SMART" id="SM00966"/>
    </source>
</evidence>
<keyword evidence="3" id="KW-1185">Reference proteome</keyword>
<dbReference type="KEGG" id="cyp:PCC8801_1200"/>
<gene>
    <name evidence="2" type="ordered locus">PCC8801_1200</name>
</gene>
<organism evidence="2 3">
    <name type="scientific">Rippkaea orientalis (strain PCC 8801 / RF-1)</name>
    <name type="common">Cyanothece sp. (strain PCC 8801)</name>
    <dbReference type="NCBI Taxonomy" id="41431"/>
    <lineage>
        <taxon>Bacteria</taxon>
        <taxon>Bacillati</taxon>
        <taxon>Cyanobacteriota</taxon>
        <taxon>Cyanophyceae</taxon>
        <taxon>Oscillatoriophycideae</taxon>
        <taxon>Chroococcales</taxon>
        <taxon>Aphanothecaceae</taxon>
        <taxon>Rippkaea</taxon>
        <taxon>Rippkaea orientalis</taxon>
    </lineage>
</organism>
<dbReference type="eggNOG" id="COG2336">
    <property type="taxonomic scope" value="Bacteria"/>
</dbReference>
<dbReference type="AlphaFoldDB" id="B7K2D1"/>
<dbReference type="SUPFAM" id="SSF89447">
    <property type="entry name" value="AbrB/MazE/MraZ-like"/>
    <property type="match status" value="1"/>
</dbReference>
<dbReference type="GO" id="GO:0097351">
    <property type="term" value="F:toxin sequestering activity"/>
    <property type="evidence" value="ECO:0007669"/>
    <property type="project" value="InterPro"/>
</dbReference>
<dbReference type="InterPro" id="IPR039052">
    <property type="entry name" value="Antitox_PemI-like"/>
</dbReference>
<dbReference type="SMART" id="SM00966">
    <property type="entry name" value="SpoVT_AbrB"/>
    <property type="match status" value="1"/>
</dbReference>
<dbReference type="InterPro" id="IPR007159">
    <property type="entry name" value="SpoVT-AbrB_dom"/>
</dbReference>
<proteinExistence type="predicted"/>
<accession>B7K2D1</accession>
<dbReference type="GO" id="GO:0003677">
    <property type="term" value="F:DNA binding"/>
    <property type="evidence" value="ECO:0007669"/>
    <property type="project" value="InterPro"/>
</dbReference>